<dbReference type="NCBIfam" id="TIGR01575">
    <property type="entry name" value="rimI"/>
    <property type="match status" value="1"/>
</dbReference>
<keyword evidence="3" id="KW-0808">Transferase</keyword>
<dbReference type="CDD" id="cd04301">
    <property type="entry name" value="NAT_SF"/>
    <property type="match status" value="1"/>
</dbReference>
<keyword evidence="2" id="KW-0963">Cytoplasm</keyword>
<dbReference type="AlphaFoldDB" id="A0A939IM17"/>
<dbReference type="Proteomes" id="UP000664654">
    <property type="component" value="Unassembled WGS sequence"/>
</dbReference>
<dbReference type="InterPro" id="IPR000182">
    <property type="entry name" value="GNAT_dom"/>
</dbReference>
<gene>
    <name evidence="6" type="primary">rimI</name>
    <name evidence="6" type="ORF">J0A66_06215</name>
</gene>
<dbReference type="PANTHER" id="PTHR43420">
    <property type="entry name" value="ACETYLTRANSFERASE"/>
    <property type="match status" value="1"/>
</dbReference>
<evidence type="ECO:0000256" key="4">
    <source>
        <dbReference type="ARBA" id="ARBA00023315"/>
    </source>
</evidence>
<dbReference type="Pfam" id="PF00583">
    <property type="entry name" value="Acetyltransf_1"/>
    <property type="match status" value="1"/>
</dbReference>
<organism evidence="6 7">
    <name type="scientific">Bowmanella dokdonensis</name>
    <dbReference type="NCBI Taxonomy" id="751969"/>
    <lineage>
        <taxon>Bacteria</taxon>
        <taxon>Pseudomonadati</taxon>
        <taxon>Pseudomonadota</taxon>
        <taxon>Gammaproteobacteria</taxon>
        <taxon>Alteromonadales</taxon>
        <taxon>Alteromonadaceae</taxon>
        <taxon>Bowmanella</taxon>
    </lineage>
</organism>
<comment type="caution">
    <text evidence="6">The sequence shown here is derived from an EMBL/GenBank/DDBJ whole genome shotgun (WGS) entry which is preliminary data.</text>
</comment>
<feature type="domain" description="N-acetyltransferase" evidence="5">
    <location>
        <begin position="8"/>
        <end position="153"/>
    </location>
</feature>
<dbReference type="InterPro" id="IPR050680">
    <property type="entry name" value="YpeA/RimI_acetyltransf"/>
</dbReference>
<dbReference type="Gene3D" id="3.40.630.30">
    <property type="match status" value="1"/>
</dbReference>
<dbReference type="PROSITE" id="PS51186">
    <property type="entry name" value="GNAT"/>
    <property type="match status" value="1"/>
</dbReference>
<dbReference type="EMBL" id="JAFKCV010000003">
    <property type="protein sequence ID" value="MBN7824818.1"/>
    <property type="molecule type" value="Genomic_DNA"/>
</dbReference>
<evidence type="ECO:0000313" key="7">
    <source>
        <dbReference type="Proteomes" id="UP000664654"/>
    </source>
</evidence>
<reference evidence="6" key="1">
    <citation type="submission" date="2021-03" db="EMBL/GenBank/DDBJ databases">
        <title>novel species isolated from a fishpond in China.</title>
        <authorList>
            <person name="Lu H."/>
            <person name="Cai Z."/>
        </authorList>
    </citation>
    <scope>NUCLEOTIDE SEQUENCE</scope>
    <source>
        <strain evidence="6">JCM 30855</strain>
    </source>
</reference>
<keyword evidence="6" id="KW-0689">Ribosomal protein</keyword>
<proteinExistence type="inferred from homology"/>
<name>A0A939IM17_9ALTE</name>
<accession>A0A939IM17</accession>
<keyword evidence="4" id="KW-0012">Acyltransferase</keyword>
<evidence type="ECO:0000313" key="6">
    <source>
        <dbReference type="EMBL" id="MBN7824818.1"/>
    </source>
</evidence>
<protein>
    <submittedName>
        <fullName evidence="6">Ribosomal protein S18-alanine N-acetyltransferase</fullName>
    </submittedName>
</protein>
<sequence length="157" mass="18008">MASPAAKVNFQLLNGDNYLPAYELQRQCHQYPWCQETFASCLEGQYFAWQMMQGQQLLGFYVGLQVLDEGTLMDIGLAPQARGKGLSQPLLDHFLMQCRDKGISEIWLEVRVSNQGAIYLYRKNGFQVIETRKNYYPTEQGREDALIMKLADLTIKS</sequence>
<evidence type="ECO:0000256" key="2">
    <source>
        <dbReference type="ARBA" id="ARBA00022490"/>
    </source>
</evidence>
<keyword evidence="7" id="KW-1185">Reference proteome</keyword>
<dbReference type="SUPFAM" id="SSF55729">
    <property type="entry name" value="Acyl-CoA N-acyltransferases (Nat)"/>
    <property type="match status" value="1"/>
</dbReference>
<dbReference type="InterPro" id="IPR016181">
    <property type="entry name" value="Acyl_CoA_acyltransferase"/>
</dbReference>
<evidence type="ECO:0000256" key="3">
    <source>
        <dbReference type="ARBA" id="ARBA00022679"/>
    </source>
</evidence>
<dbReference type="GO" id="GO:0008080">
    <property type="term" value="F:N-acetyltransferase activity"/>
    <property type="evidence" value="ECO:0007669"/>
    <property type="project" value="InterPro"/>
</dbReference>
<dbReference type="PANTHER" id="PTHR43420:SF44">
    <property type="entry name" value="ACETYLTRANSFERASE YPEA"/>
    <property type="match status" value="1"/>
</dbReference>
<evidence type="ECO:0000259" key="5">
    <source>
        <dbReference type="PROSITE" id="PS51186"/>
    </source>
</evidence>
<dbReference type="GO" id="GO:0005840">
    <property type="term" value="C:ribosome"/>
    <property type="evidence" value="ECO:0007669"/>
    <property type="project" value="UniProtKB-KW"/>
</dbReference>
<comment type="similarity">
    <text evidence="1">Belongs to the acetyltransferase family. RimI subfamily.</text>
</comment>
<evidence type="ECO:0000256" key="1">
    <source>
        <dbReference type="ARBA" id="ARBA00005395"/>
    </source>
</evidence>
<keyword evidence="6" id="KW-0687">Ribonucleoprotein</keyword>
<dbReference type="InterPro" id="IPR006464">
    <property type="entry name" value="AcTrfase_RimI/Ard1"/>
</dbReference>